<keyword evidence="3 7" id="KW-0812">Transmembrane</keyword>
<name>A0AAE1MIP9_9FABA</name>
<evidence type="ECO:0000256" key="3">
    <source>
        <dbReference type="ARBA" id="ARBA00022692"/>
    </source>
</evidence>
<comment type="similarity">
    <text evidence="2">Belongs to the PC-esterase family. TBL subfamily.</text>
</comment>
<dbReference type="GO" id="GO:0005794">
    <property type="term" value="C:Golgi apparatus"/>
    <property type="evidence" value="ECO:0007669"/>
    <property type="project" value="TreeGrafter"/>
</dbReference>
<dbReference type="GO" id="GO:0016413">
    <property type="term" value="F:O-acetyltransferase activity"/>
    <property type="evidence" value="ECO:0007669"/>
    <property type="project" value="InterPro"/>
</dbReference>
<evidence type="ECO:0000256" key="4">
    <source>
        <dbReference type="ARBA" id="ARBA00022968"/>
    </source>
</evidence>
<evidence type="ECO:0000256" key="6">
    <source>
        <dbReference type="ARBA" id="ARBA00023136"/>
    </source>
</evidence>
<dbReference type="EMBL" id="JAWXYG010000006">
    <property type="protein sequence ID" value="KAK4269242.1"/>
    <property type="molecule type" value="Genomic_DNA"/>
</dbReference>
<sequence>MMLRANEILHHVQLTSSSLKRILLIPIFLFLILIPLSFIKNSDHQSLPSSSSDMGKTSDLKRTSNEMMRGCDVFSGKWVPNHRGPYYDDRTCHSIIDQQNCIKSGRPDKEYLKWRWRPDECELPLFNAALFMKFVRGKSMAFVGDSVGKNQMESLLCLLNRVSHPEDISLRLTADTRNFRRYFYAKYNFTLTVLWAPHLVTTRDAENTVHSYNSLMNLHLDEPDKAWTNEIKNFDYVIFSAGHWFFRPTMYYEKGHIVGCAGCNMNNITDLTRYYGYKMAFRTAFRTLLNLEGYKGVTILRTFSPSHFENGQWNTGGSCPRTRPFKEGEVKLESYAQEMYLSQVVEFRAAEREARRKGLRFWLMDITELMLMRPDGHPSKYGRSRDLNMTVNDCVHWCVPGPVDTWNEFLLYIMRMDSLRSSSLML</sequence>
<feature type="transmembrane region" description="Helical" evidence="7">
    <location>
        <begin position="21"/>
        <end position="39"/>
    </location>
</feature>
<evidence type="ECO:0000256" key="1">
    <source>
        <dbReference type="ARBA" id="ARBA00004167"/>
    </source>
</evidence>
<dbReference type="PANTHER" id="PTHR32285">
    <property type="entry name" value="PROTEIN TRICHOME BIREFRINGENCE-LIKE 9-RELATED"/>
    <property type="match status" value="1"/>
</dbReference>
<evidence type="ECO:0000313" key="11">
    <source>
        <dbReference type="Proteomes" id="UP001293593"/>
    </source>
</evidence>
<feature type="domain" description="Trichome birefringence-like C-terminal" evidence="8">
    <location>
        <begin position="123"/>
        <end position="411"/>
    </location>
</feature>
<evidence type="ECO:0000313" key="10">
    <source>
        <dbReference type="EMBL" id="KAK4269242.1"/>
    </source>
</evidence>
<comment type="subcellular location">
    <subcellularLocation>
        <location evidence="1">Membrane</location>
        <topology evidence="1">Single-pass membrane protein</topology>
    </subcellularLocation>
</comment>
<keyword evidence="11" id="KW-1185">Reference proteome</keyword>
<accession>A0AAE1MIP9</accession>
<keyword evidence="6 7" id="KW-0472">Membrane</keyword>
<feature type="domain" description="Trichome birefringence-like N-terminal" evidence="9">
    <location>
        <begin position="70"/>
        <end position="122"/>
    </location>
</feature>
<proteinExistence type="inferred from homology"/>
<dbReference type="AlphaFoldDB" id="A0AAE1MIP9"/>
<evidence type="ECO:0000259" key="8">
    <source>
        <dbReference type="Pfam" id="PF13839"/>
    </source>
</evidence>
<dbReference type="InterPro" id="IPR026057">
    <property type="entry name" value="TBL_C"/>
</dbReference>
<dbReference type="Proteomes" id="UP001293593">
    <property type="component" value="Unassembled WGS sequence"/>
</dbReference>
<evidence type="ECO:0000256" key="5">
    <source>
        <dbReference type="ARBA" id="ARBA00022989"/>
    </source>
</evidence>
<dbReference type="GO" id="GO:0016020">
    <property type="term" value="C:membrane"/>
    <property type="evidence" value="ECO:0007669"/>
    <property type="project" value="UniProtKB-SubCell"/>
</dbReference>
<gene>
    <name evidence="10" type="ORF">QN277_022428</name>
</gene>
<dbReference type="Pfam" id="PF13839">
    <property type="entry name" value="PC-Esterase"/>
    <property type="match status" value="1"/>
</dbReference>
<organism evidence="10 11">
    <name type="scientific">Acacia crassicarpa</name>
    <name type="common">northern wattle</name>
    <dbReference type="NCBI Taxonomy" id="499986"/>
    <lineage>
        <taxon>Eukaryota</taxon>
        <taxon>Viridiplantae</taxon>
        <taxon>Streptophyta</taxon>
        <taxon>Embryophyta</taxon>
        <taxon>Tracheophyta</taxon>
        <taxon>Spermatophyta</taxon>
        <taxon>Magnoliopsida</taxon>
        <taxon>eudicotyledons</taxon>
        <taxon>Gunneridae</taxon>
        <taxon>Pentapetalae</taxon>
        <taxon>rosids</taxon>
        <taxon>fabids</taxon>
        <taxon>Fabales</taxon>
        <taxon>Fabaceae</taxon>
        <taxon>Caesalpinioideae</taxon>
        <taxon>mimosoid clade</taxon>
        <taxon>Acacieae</taxon>
        <taxon>Acacia</taxon>
    </lineage>
</organism>
<dbReference type="Pfam" id="PF14416">
    <property type="entry name" value="PMR5N"/>
    <property type="match status" value="1"/>
</dbReference>
<protein>
    <recommendedName>
        <fullName evidence="12">Trichome birefringence-like N-terminal domain-containing protein</fullName>
    </recommendedName>
</protein>
<keyword evidence="5 7" id="KW-1133">Transmembrane helix</keyword>
<evidence type="ECO:0008006" key="12">
    <source>
        <dbReference type="Google" id="ProtNLM"/>
    </source>
</evidence>
<dbReference type="PANTHER" id="PTHR32285:SF250">
    <property type="entry name" value="PMR5_CAS1P GDSL_SGNH-LIKE ACYL-ESTERASE FAMILY PROTEIN"/>
    <property type="match status" value="1"/>
</dbReference>
<evidence type="ECO:0000256" key="2">
    <source>
        <dbReference type="ARBA" id="ARBA00007727"/>
    </source>
</evidence>
<dbReference type="InterPro" id="IPR025846">
    <property type="entry name" value="TBL_N"/>
</dbReference>
<evidence type="ECO:0000259" key="9">
    <source>
        <dbReference type="Pfam" id="PF14416"/>
    </source>
</evidence>
<dbReference type="InterPro" id="IPR029962">
    <property type="entry name" value="TBL"/>
</dbReference>
<evidence type="ECO:0000256" key="7">
    <source>
        <dbReference type="SAM" id="Phobius"/>
    </source>
</evidence>
<reference evidence="10" key="1">
    <citation type="submission" date="2023-10" db="EMBL/GenBank/DDBJ databases">
        <title>Chromosome-level genome of the transformable northern wattle, Acacia crassicarpa.</title>
        <authorList>
            <person name="Massaro I."/>
            <person name="Sinha N.R."/>
            <person name="Poethig S."/>
            <person name="Leichty A.R."/>
        </authorList>
    </citation>
    <scope>NUCLEOTIDE SEQUENCE</scope>
    <source>
        <strain evidence="10">Acra3RX</strain>
        <tissue evidence="10">Leaf</tissue>
    </source>
</reference>
<keyword evidence="4" id="KW-0735">Signal-anchor</keyword>
<comment type="caution">
    <text evidence="10">The sequence shown here is derived from an EMBL/GenBank/DDBJ whole genome shotgun (WGS) entry which is preliminary data.</text>
</comment>